<feature type="transmembrane region" description="Helical" evidence="6">
    <location>
        <begin position="286"/>
        <end position="304"/>
    </location>
</feature>
<keyword evidence="5 6" id="KW-0472">Membrane</keyword>
<dbReference type="SUPFAM" id="SSF103473">
    <property type="entry name" value="MFS general substrate transporter"/>
    <property type="match status" value="2"/>
</dbReference>
<evidence type="ECO:0000256" key="4">
    <source>
        <dbReference type="ARBA" id="ARBA00022989"/>
    </source>
</evidence>
<dbReference type="PANTHER" id="PTHR23504:SF31">
    <property type="entry name" value="MAJOR FACILITATOR SUPERFAMILY DOMAIN-CONTAINING PROTEIN 10"/>
    <property type="match status" value="1"/>
</dbReference>
<evidence type="ECO:0000313" key="7">
    <source>
        <dbReference type="Proteomes" id="UP000050794"/>
    </source>
</evidence>
<evidence type="ECO:0000313" key="8">
    <source>
        <dbReference type="WBParaSite" id="TCNE_0001887901-mRNA-1"/>
    </source>
</evidence>
<feature type="transmembrane region" description="Helical" evidence="6">
    <location>
        <begin position="111"/>
        <end position="137"/>
    </location>
</feature>
<dbReference type="WBParaSite" id="TCNE_0001887901-mRNA-1">
    <property type="protein sequence ID" value="TCNE_0001887901-mRNA-1"/>
    <property type="gene ID" value="TCNE_0001887901"/>
</dbReference>
<dbReference type="PANTHER" id="PTHR23504">
    <property type="entry name" value="MAJOR FACILITATOR SUPERFAMILY DOMAIN-CONTAINING PROTEIN 10"/>
    <property type="match status" value="1"/>
</dbReference>
<evidence type="ECO:0000256" key="2">
    <source>
        <dbReference type="ARBA" id="ARBA00022448"/>
    </source>
</evidence>
<protein>
    <submittedName>
        <fullName evidence="8">MFS domain-containing protein</fullName>
    </submittedName>
</protein>
<proteinExistence type="predicted"/>
<dbReference type="Proteomes" id="UP000050794">
    <property type="component" value="Unassembled WGS sequence"/>
</dbReference>
<keyword evidence="7" id="KW-1185">Reference proteome</keyword>
<dbReference type="InterPro" id="IPR036259">
    <property type="entry name" value="MFS_trans_sf"/>
</dbReference>
<feature type="transmembrane region" description="Helical" evidence="6">
    <location>
        <begin position="227"/>
        <end position="245"/>
    </location>
</feature>
<name>A0A183VDQ5_TOXCA</name>
<dbReference type="AlphaFoldDB" id="A0A183VDQ5"/>
<dbReference type="GO" id="GO:0022857">
    <property type="term" value="F:transmembrane transporter activity"/>
    <property type="evidence" value="ECO:0007669"/>
    <property type="project" value="InterPro"/>
</dbReference>
<evidence type="ECO:0000256" key="5">
    <source>
        <dbReference type="ARBA" id="ARBA00023136"/>
    </source>
</evidence>
<comment type="subcellular location">
    <subcellularLocation>
        <location evidence="1">Membrane</location>
        <topology evidence="1">Multi-pass membrane protein</topology>
    </subcellularLocation>
</comment>
<keyword evidence="3 6" id="KW-0812">Transmembrane</keyword>
<evidence type="ECO:0000256" key="6">
    <source>
        <dbReference type="SAM" id="Phobius"/>
    </source>
</evidence>
<dbReference type="InterPro" id="IPR011701">
    <property type="entry name" value="MFS"/>
</dbReference>
<feature type="transmembrane region" description="Helical" evidence="6">
    <location>
        <begin position="257"/>
        <end position="274"/>
    </location>
</feature>
<evidence type="ECO:0000256" key="3">
    <source>
        <dbReference type="ARBA" id="ARBA00022692"/>
    </source>
</evidence>
<accession>A0A183VDQ5</accession>
<dbReference type="GO" id="GO:0031526">
    <property type="term" value="C:brush border membrane"/>
    <property type="evidence" value="ECO:0007669"/>
    <property type="project" value="TreeGrafter"/>
</dbReference>
<keyword evidence="4 6" id="KW-1133">Transmembrane helix</keyword>
<sequence length="386" mass="42554">LMAFNETAERSNRTMFILISALILDLLAFTCILPLFPSIIDFYAKQQHRDFLYDAFDTVTTTFQSAIGAPHLKRFNSVFFGGFLGSLFSALQFLSSPVLGALSDIYGRKPILLISLCGSLLSYLLWSQASTFSVFVLSRITGGLSKASVSISTAIISDLYPEQRVGKGMKATVDDVRRKCALYVKPNALFSFSAVSDTVGKKGIRSKKFDEEILAEIQMMRAYGRAYFAYLFLYSGLEFTLAFFTHMRFQYDSMQQGRMYVFTGVLMMLLQGGFVRRIPAEKQHSIVLFAIALIVPSFITIAFAQTQAVFYAGLALYAVASAIVVPCLTSCISRLASAHSKGATIGVFRCLGALARALGPLFASTGLLCLSIIRTCCSRNIARFMF</sequence>
<dbReference type="Pfam" id="PF07690">
    <property type="entry name" value="MFS_1"/>
    <property type="match status" value="2"/>
</dbReference>
<keyword evidence="2" id="KW-0813">Transport</keyword>
<feature type="transmembrane region" description="Helical" evidence="6">
    <location>
        <begin position="353"/>
        <end position="373"/>
    </location>
</feature>
<feature type="transmembrane region" description="Helical" evidence="6">
    <location>
        <begin position="15"/>
        <end position="36"/>
    </location>
</feature>
<feature type="transmembrane region" description="Helical" evidence="6">
    <location>
        <begin position="78"/>
        <end position="99"/>
    </location>
</feature>
<dbReference type="Gene3D" id="1.20.1250.20">
    <property type="entry name" value="MFS general substrate transporter like domains"/>
    <property type="match status" value="2"/>
</dbReference>
<reference evidence="8" key="1">
    <citation type="submission" date="2016-06" db="UniProtKB">
        <authorList>
            <consortium name="WormBaseParasite"/>
        </authorList>
    </citation>
    <scope>IDENTIFICATION</scope>
</reference>
<feature type="transmembrane region" description="Helical" evidence="6">
    <location>
        <begin position="310"/>
        <end position="332"/>
    </location>
</feature>
<organism evidence="7 8">
    <name type="scientific">Toxocara canis</name>
    <name type="common">Canine roundworm</name>
    <dbReference type="NCBI Taxonomy" id="6265"/>
    <lineage>
        <taxon>Eukaryota</taxon>
        <taxon>Metazoa</taxon>
        <taxon>Ecdysozoa</taxon>
        <taxon>Nematoda</taxon>
        <taxon>Chromadorea</taxon>
        <taxon>Rhabditida</taxon>
        <taxon>Spirurina</taxon>
        <taxon>Ascaridomorpha</taxon>
        <taxon>Ascaridoidea</taxon>
        <taxon>Toxocaridae</taxon>
        <taxon>Toxocara</taxon>
    </lineage>
</organism>
<evidence type="ECO:0000256" key="1">
    <source>
        <dbReference type="ARBA" id="ARBA00004141"/>
    </source>
</evidence>